<name>A0A7J0GUW5_9ERIC</name>
<comment type="caution">
    <text evidence="3">The sequence shown here is derived from an EMBL/GenBank/DDBJ whole genome shotgun (WGS) entry which is preliminary data.</text>
</comment>
<reference evidence="3 4" key="1">
    <citation type="submission" date="2019-07" db="EMBL/GenBank/DDBJ databases">
        <title>De Novo Assembly of kiwifruit Actinidia rufa.</title>
        <authorList>
            <person name="Sugita-Konishi S."/>
            <person name="Sato K."/>
            <person name="Mori E."/>
            <person name="Abe Y."/>
            <person name="Kisaki G."/>
            <person name="Hamano K."/>
            <person name="Suezawa K."/>
            <person name="Otani M."/>
            <person name="Fukuda T."/>
            <person name="Manabe T."/>
            <person name="Gomi K."/>
            <person name="Tabuchi M."/>
            <person name="Akimitsu K."/>
            <person name="Kataoka I."/>
        </authorList>
    </citation>
    <scope>NUCLEOTIDE SEQUENCE [LARGE SCALE GENOMIC DNA]</scope>
    <source>
        <strain evidence="4">cv. Fuchu</strain>
    </source>
</reference>
<dbReference type="InterPro" id="IPR025558">
    <property type="entry name" value="DUF4283"/>
</dbReference>
<feature type="compositionally biased region" description="Acidic residues" evidence="1">
    <location>
        <begin position="1"/>
        <end position="12"/>
    </location>
</feature>
<accession>A0A7J0GUW5</accession>
<feature type="compositionally biased region" description="Basic and acidic residues" evidence="1">
    <location>
        <begin position="38"/>
        <end position="49"/>
    </location>
</feature>
<dbReference type="OrthoDB" id="1938625at2759"/>
<dbReference type="Proteomes" id="UP000585474">
    <property type="component" value="Unassembled WGS sequence"/>
</dbReference>
<feature type="compositionally biased region" description="Basic and acidic residues" evidence="1">
    <location>
        <begin position="17"/>
        <end position="29"/>
    </location>
</feature>
<protein>
    <recommendedName>
        <fullName evidence="2">DUF4283 domain-containing protein</fullName>
    </recommendedName>
</protein>
<evidence type="ECO:0000259" key="2">
    <source>
        <dbReference type="Pfam" id="PF14111"/>
    </source>
</evidence>
<gene>
    <name evidence="3" type="ORF">Acr_24g0007580</name>
</gene>
<sequence>MFNNEVSEEAESNPEVPEDKNASIEKTYEGDTSGGHGTEGEPTERHSEDVSTLGIRQNAQLKSMIAQGETSVAGDDRAMEKATKEGMKKSFVSLFEKNRLPSNGSKLEFYNLEDGPIQLQQEDTQLSACPWERCLVGYFGGRFPGKHALNQIVASWKVHPSIQFHGSGWIIFQFGSKEEQEQVLENGPYMIYGCPLLLKQMEKYFSFGKEGISTFPALFLIDIGIPMADSRLTIPQYTPLIDRISDSISAWAGATLSYAGRTELIKSVLQGVECYWLSILPIPVGVKSKIVQFCRNFIWSGKCTINTKPLVAWKEVTLPKVEGGLGLWNSKAWNKALLSKTLWNIQAKKDSIWFQWVHQVYMKGGCFWGYKIKHADSPLLKQIMSLRDEIIGAETTVERAAIRLNQWAPNGKF</sequence>
<evidence type="ECO:0000313" key="3">
    <source>
        <dbReference type="EMBL" id="GFZ14568.1"/>
    </source>
</evidence>
<dbReference type="PANTHER" id="PTHR33116:SF78">
    <property type="entry name" value="OS12G0587133 PROTEIN"/>
    <property type="match status" value="1"/>
</dbReference>
<feature type="domain" description="DUF4283" evidence="2">
    <location>
        <begin position="131"/>
        <end position="207"/>
    </location>
</feature>
<dbReference type="AlphaFoldDB" id="A0A7J0GUW5"/>
<dbReference type="PANTHER" id="PTHR33116">
    <property type="entry name" value="REVERSE TRANSCRIPTASE ZINC-BINDING DOMAIN-CONTAINING PROTEIN-RELATED-RELATED"/>
    <property type="match status" value="1"/>
</dbReference>
<evidence type="ECO:0000313" key="4">
    <source>
        <dbReference type="Proteomes" id="UP000585474"/>
    </source>
</evidence>
<organism evidence="3 4">
    <name type="scientific">Actinidia rufa</name>
    <dbReference type="NCBI Taxonomy" id="165716"/>
    <lineage>
        <taxon>Eukaryota</taxon>
        <taxon>Viridiplantae</taxon>
        <taxon>Streptophyta</taxon>
        <taxon>Embryophyta</taxon>
        <taxon>Tracheophyta</taxon>
        <taxon>Spermatophyta</taxon>
        <taxon>Magnoliopsida</taxon>
        <taxon>eudicotyledons</taxon>
        <taxon>Gunneridae</taxon>
        <taxon>Pentapetalae</taxon>
        <taxon>asterids</taxon>
        <taxon>Ericales</taxon>
        <taxon>Actinidiaceae</taxon>
        <taxon>Actinidia</taxon>
    </lineage>
</organism>
<dbReference type="EMBL" id="BJWL01000024">
    <property type="protein sequence ID" value="GFZ14568.1"/>
    <property type="molecule type" value="Genomic_DNA"/>
</dbReference>
<keyword evidence="4" id="KW-1185">Reference proteome</keyword>
<dbReference type="Pfam" id="PF14111">
    <property type="entry name" value="DUF4283"/>
    <property type="match status" value="1"/>
</dbReference>
<proteinExistence type="predicted"/>
<evidence type="ECO:0000256" key="1">
    <source>
        <dbReference type="SAM" id="MobiDB-lite"/>
    </source>
</evidence>
<feature type="region of interest" description="Disordered" evidence="1">
    <location>
        <begin position="1"/>
        <end position="52"/>
    </location>
</feature>